<dbReference type="InterPro" id="IPR027024">
    <property type="entry name" value="UCP027386_ABC_sbc_TM0202"/>
</dbReference>
<evidence type="ECO:0000313" key="1">
    <source>
        <dbReference type="EMBL" id="PRM93783.1"/>
    </source>
</evidence>
<evidence type="ECO:0000313" key="2">
    <source>
        <dbReference type="Proteomes" id="UP000238281"/>
    </source>
</evidence>
<dbReference type="EMBL" id="NXGE01000006">
    <property type="protein sequence ID" value="PRM93783.1"/>
    <property type="molecule type" value="Genomic_DNA"/>
</dbReference>
<organism evidence="1 2">
    <name type="scientific">Aliarcobacter cryaerophilus</name>
    <dbReference type="NCBI Taxonomy" id="28198"/>
    <lineage>
        <taxon>Bacteria</taxon>
        <taxon>Pseudomonadati</taxon>
        <taxon>Campylobacterota</taxon>
        <taxon>Epsilonproteobacteria</taxon>
        <taxon>Campylobacterales</taxon>
        <taxon>Arcobacteraceae</taxon>
        <taxon>Aliarcobacter</taxon>
    </lineage>
</organism>
<dbReference type="AlphaFoldDB" id="A0A2S9T4L3"/>
<dbReference type="SUPFAM" id="SSF53850">
    <property type="entry name" value="Periplasmic binding protein-like II"/>
    <property type="match status" value="1"/>
</dbReference>
<dbReference type="Proteomes" id="UP000238281">
    <property type="component" value="Unassembled WGS sequence"/>
</dbReference>
<accession>A0A2S9T4L3</accession>
<protein>
    <submittedName>
        <fullName evidence="1">ABC transporter substrate-binding protein</fullName>
    </submittedName>
</protein>
<dbReference type="RefSeq" id="WP_105915842.1">
    <property type="nucleotide sequence ID" value="NZ_NERR01000006.1"/>
</dbReference>
<name>A0A2S9T4L3_9BACT</name>
<proteinExistence type="predicted"/>
<dbReference type="Gene3D" id="3.40.190.10">
    <property type="entry name" value="Periplasmic binding protein-like II"/>
    <property type="match status" value="2"/>
</dbReference>
<dbReference type="STRING" id="28198.GCA_001572855_00818"/>
<sequence>MIKISLGKIFLLIFVLVYNLFAKDENTIVIAGPMASVSHPIIHMVEQNALKDIGKKVEFKLWNNPDELRALILKKEVDFIALPTNVAANLYNKGVDLKLLNVSTWGILGLVSRDKNLKTIEDFKNKEIIVPFRADMPDIVMQALIKKSGLDIKNDFKLQYVATPVDAMQMLILRRADHALLAEPAISIALRKTGSFPVKLIAPDLYRSINLQEEWGRLYKIEAKIPQAGLAIIGDTNGKEELISKVLAEYDKSLAWYKNNKEEASKLVVKTLPMLEEKGLADSIEYVRFENISAIKSKKDLEFFFDILMQNDSKLIGGKLPNEDFYYK</sequence>
<reference evidence="1 2" key="1">
    <citation type="submission" date="2017-09" db="EMBL/GenBank/DDBJ databases">
        <title>Reassesment of A. cryaerophilus.</title>
        <authorList>
            <person name="Perez-Cataluna A."/>
            <person name="Collado L."/>
            <person name="Salgado O."/>
            <person name="Lefinanco V."/>
            <person name="Figueras M.J."/>
        </authorList>
    </citation>
    <scope>NUCLEOTIDE SEQUENCE [LARGE SCALE GENOMIC DNA]</scope>
    <source>
        <strain evidence="1 2">LMG 10210</strain>
    </source>
</reference>
<dbReference type="PIRSF" id="PIRSF027386">
    <property type="entry name" value="UCP027386_ABC_sbc_TM0202"/>
    <property type="match status" value="1"/>
</dbReference>
<gene>
    <name evidence="1" type="ORF">CJ673_08900</name>
</gene>
<comment type="caution">
    <text evidence="1">The sequence shown here is derived from an EMBL/GenBank/DDBJ whole genome shotgun (WGS) entry which is preliminary data.</text>
</comment>
<dbReference type="PANTHER" id="PTHR30024:SF46">
    <property type="entry name" value="ABC TRANSPORTER, SUBSTRATE-BINDING LIPOPROTEIN"/>
    <property type="match status" value="1"/>
</dbReference>
<dbReference type="PANTHER" id="PTHR30024">
    <property type="entry name" value="ALIPHATIC SULFONATES-BINDING PROTEIN-RELATED"/>
    <property type="match status" value="1"/>
</dbReference>